<accession>A0AAE1A941</accession>
<comment type="caution">
    <text evidence="1">The sequence shown here is derived from an EMBL/GenBank/DDBJ whole genome shotgun (WGS) entry which is preliminary data.</text>
</comment>
<protein>
    <submittedName>
        <fullName evidence="1">Uncharacterized protein</fullName>
    </submittedName>
</protein>
<sequence length="103" mass="11302">MGLPGPSRLEKSGCLHLSTSNFSELQFSVTSFLHYAVYGAARMPSQLEEKRLSPSQYRFLHDLDMENCRAITVNSIIPGVEGAAVSISARSSRQLADPHSSDF</sequence>
<dbReference type="Proteomes" id="UP001283361">
    <property type="component" value="Unassembled WGS sequence"/>
</dbReference>
<dbReference type="EMBL" id="JAWDGP010002387">
    <property type="protein sequence ID" value="KAK3783589.1"/>
    <property type="molecule type" value="Genomic_DNA"/>
</dbReference>
<gene>
    <name evidence="1" type="ORF">RRG08_019716</name>
</gene>
<proteinExistence type="predicted"/>
<organism evidence="1 2">
    <name type="scientific">Elysia crispata</name>
    <name type="common">lettuce slug</name>
    <dbReference type="NCBI Taxonomy" id="231223"/>
    <lineage>
        <taxon>Eukaryota</taxon>
        <taxon>Metazoa</taxon>
        <taxon>Spiralia</taxon>
        <taxon>Lophotrochozoa</taxon>
        <taxon>Mollusca</taxon>
        <taxon>Gastropoda</taxon>
        <taxon>Heterobranchia</taxon>
        <taxon>Euthyneura</taxon>
        <taxon>Panpulmonata</taxon>
        <taxon>Sacoglossa</taxon>
        <taxon>Placobranchoidea</taxon>
        <taxon>Plakobranchidae</taxon>
        <taxon>Elysia</taxon>
    </lineage>
</organism>
<name>A0AAE1A941_9GAST</name>
<evidence type="ECO:0000313" key="1">
    <source>
        <dbReference type="EMBL" id="KAK3783589.1"/>
    </source>
</evidence>
<keyword evidence="2" id="KW-1185">Reference proteome</keyword>
<evidence type="ECO:0000313" key="2">
    <source>
        <dbReference type="Proteomes" id="UP001283361"/>
    </source>
</evidence>
<reference evidence="1" key="1">
    <citation type="journal article" date="2023" name="G3 (Bethesda)">
        <title>A reference genome for the long-term kleptoplast-retaining sea slug Elysia crispata morphotype clarki.</title>
        <authorList>
            <person name="Eastman K.E."/>
            <person name="Pendleton A.L."/>
            <person name="Shaikh M.A."/>
            <person name="Suttiyut T."/>
            <person name="Ogas R."/>
            <person name="Tomko P."/>
            <person name="Gavelis G."/>
            <person name="Widhalm J.R."/>
            <person name="Wisecaver J.H."/>
        </authorList>
    </citation>
    <scope>NUCLEOTIDE SEQUENCE</scope>
    <source>
        <strain evidence="1">ECLA1</strain>
    </source>
</reference>
<dbReference type="AlphaFoldDB" id="A0AAE1A941"/>